<dbReference type="EMBL" id="CAJFCV020000002">
    <property type="protein sequence ID" value="CAG9095556.1"/>
    <property type="molecule type" value="Genomic_DNA"/>
</dbReference>
<evidence type="ECO:0000313" key="2">
    <source>
        <dbReference type="Proteomes" id="UP000095284"/>
    </source>
</evidence>
<dbReference type="WBParaSite" id="BXY_0506100.1">
    <property type="protein sequence ID" value="BXY_0506100.1"/>
    <property type="gene ID" value="BXY_0506100"/>
</dbReference>
<dbReference type="Proteomes" id="UP000659654">
    <property type="component" value="Unassembled WGS sequence"/>
</dbReference>
<dbReference type="AlphaFoldDB" id="A0A1I7RWE8"/>
<dbReference type="InterPro" id="IPR016181">
    <property type="entry name" value="Acyl_CoA_acyltransferase"/>
</dbReference>
<gene>
    <name evidence="1" type="ORF">BXYJ_LOCUS3678</name>
</gene>
<organism evidence="2 4">
    <name type="scientific">Bursaphelenchus xylophilus</name>
    <name type="common">Pinewood nematode worm</name>
    <name type="synonym">Aphelenchoides xylophilus</name>
    <dbReference type="NCBI Taxonomy" id="6326"/>
    <lineage>
        <taxon>Eukaryota</taxon>
        <taxon>Metazoa</taxon>
        <taxon>Ecdysozoa</taxon>
        <taxon>Nematoda</taxon>
        <taxon>Chromadorea</taxon>
        <taxon>Rhabditida</taxon>
        <taxon>Tylenchina</taxon>
        <taxon>Tylenchomorpha</taxon>
        <taxon>Aphelenchoidea</taxon>
        <taxon>Aphelenchoididae</taxon>
        <taxon>Bursaphelenchus</taxon>
    </lineage>
</organism>
<dbReference type="EMBL" id="CAJFDI010000002">
    <property type="protein sequence ID" value="CAD5214735.1"/>
    <property type="molecule type" value="Genomic_DNA"/>
</dbReference>
<evidence type="ECO:0000313" key="3">
    <source>
        <dbReference type="Proteomes" id="UP000659654"/>
    </source>
</evidence>
<evidence type="ECO:0000313" key="4">
    <source>
        <dbReference type="WBParaSite" id="BXY_0506100.1"/>
    </source>
</evidence>
<dbReference type="Gene3D" id="3.40.630.30">
    <property type="match status" value="1"/>
</dbReference>
<dbReference type="PANTHER" id="PTHR20905">
    <property type="entry name" value="N-ACETYLTRANSFERASE-RELATED"/>
    <property type="match status" value="1"/>
</dbReference>
<keyword evidence="3" id="KW-1185">Reference proteome</keyword>
<dbReference type="PANTHER" id="PTHR20905:SF1">
    <property type="entry name" value="AT07410P-RELATED"/>
    <property type="match status" value="1"/>
</dbReference>
<dbReference type="Proteomes" id="UP000582659">
    <property type="component" value="Unassembled WGS sequence"/>
</dbReference>
<reference evidence="1" key="2">
    <citation type="submission" date="2020-09" db="EMBL/GenBank/DDBJ databases">
        <authorList>
            <person name="Kikuchi T."/>
        </authorList>
    </citation>
    <scope>NUCLEOTIDE SEQUENCE</scope>
    <source>
        <strain evidence="1">Ka4C1</strain>
    </source>
</reference>
<dbReference type="GO" id="GO:0008080">
    <property type="term" value="F:N-acetyltransferase activity"/>
    <property type="evidence" value="ECO:0007669"/>
    <property type="project" value="TreeGrafter"/>
</dbReference>
<evidence type="ECO:0000313" key="1">
    <source>
        <dbReference type="EMBL" id="CAD5214735.1"/>
    </source>
</evidence>
<dbReference type="SUPFAM" id="SSF55729">
    <property type="entry name" value="Acyl-CoA N-acyltransferases (Nat)"/>
    <property type="match status" value="1"/>
</dbReference>
<dbReference type="Proteomes" id="UP000095284">
    <property type="component" value="Unplaced"/>
</dbReference>
<protein>
    <submittedName>
        <fullName evidence="1">(pine wood nematode) hypothetical protein</fullName>
    </submittedName>
</protein>
<name>A0A1I7RWE8_BURXY</name>
<sequence length="257" mass="29089">MGGKTVRLEVATPKDADLMFELAMVAFAPDEPTSGALANPREEVGDAYREAFADYLQYPYSIIAFDGDKPIAYYANKALDVKDLKEKEEIDVIEEKNGNVIGRPKKDLGPEIDEVNKTFKSREGARLVALLNHFDLMTRNFIPKDATKLYRQGQLGVIREYRQQQLTPFLFKKHAQLGVEAGFKYIDGLFTASGTEAYALNAGMKHTLEVPYKEFMDHGERIYKKPIGDGKERLTYMIGHVEEMARYKVEVPGYGIF</sequence>
<proteinExistence type="predicted"/>
<dbReference type="SMR" id="A0A1I7RWE8"/>
<reference evidence="4" key="1">
    <citation type="submission" date="2016-11" db="UniProtKB">
        <authorList>
            <consortium name="WormBaseParasite"/>
        </authorList>
    </citation>
    <scope>IDENTIFICATION</scope>
</reference>
<accession>A0A1I7RWE8</accession>